<dbReference type="EMBL" id="CQBK01000003">
    <property type="protein sequence ID" value="CNH45097.1"/>
    <property type="molecule type" value="Genomic_DNA"/>
</dbReference>
<organism evidence="5 7">
    <name type="scientific">Yersinia similis</name>
    <dbReference type="NCBI Taxonomy" id="367190"/>
    <lineage>
        <taxon>Bacteria</taxon>
        <taxon>Pseudomonadati</taxon>
        <taxon>Pseudomonadota</taxon>
        <taxon>Gammaproteobacteria</taxon>
        <taxon>Enterobacterales</taxon>
        <taxon>Yersiniaceae</taxon>
        <taxon>Yersinia</taxon>
    </lineage>
</organism>
<evidence type="ECO:0000256" key="2">
    <source>
        <dbReference type="ARBA" id="ARBA00022729"/>
    </source>
</evidence>
<evidence type="ECO:0000313" key="5">
    <source>
        <dbReference type="EMBL" id="CNH45097.1"/>
    </source>
</evidence>
<dbReference type="PATRIC" id="fig|367190.3.peg.3211"/>
<keyword evidence="6" id="KW-1185">Reference proteome</keyword>
<accession>A0A0T9P4D4</accession>
<evidence type="ECO:0000313" key="6">
    <source>
        <dbReference type="Proteomes" id="UP000019439"/>
    </source>
</evidence>
<dbReference type="Proteomes" id="UP000038204">
    <property type="component" value="Unassembled WGS sequence"/>
</dbReference>
<dbReference type="Pfam" id="PF09829">
    <property type="entry name" value="DUF2057"/>
    <property type="match status" value="1"/>
</dbReference>
<dbReference type="KEGG" id="ysi:BF17_16415"/>
<reference evidence="4 6" key="1">
    <citation type="journal article" date="2014" name="Genome Announc.">
        <title>Genome Sequence of Yersinia similis Y228T, a Member of the Yersinia pseudotuberculosis Complex.</title>
        <authorList>
            <person name="Sprague L.D."/>
            <person name="Neubauer H."/>
        </authorList>
    </citation>
    <scope>NUCLEOTIDE SEQUENCE [LARGE SCALE GENOMIC DNA]</scope>
    <source>
        <strain evidence="4 6">228</strain>
    </source>
</reference>
<dbReference type="PANTHER" id="PTHR38108:SF1">
    <property type="entry name" value="UPF0319 PROTEIN YCCT"/>
    <property type="match status" value="1"/>
</dbReference>
<dbReference type="NCBIfam" id="NF002967">
    <property type="entry name" value="PRK03641.1"/>
    <property type="match status" value="1"/>
</dbReference>
<dbReference type="InterPro" id="IPR018635">
    <property type="entry name" value="UPF0319"/>
</dbReference>
<dbReference type="RefSeq" id="WP_025383352.1">
    <property type="nucleotide sequence ID" value="NZ_CABIHS010000314.1"/>
</dbReference>
<dbReference type="GeneID" id="96665037"/>
<comment type="similarity">
    <text evidence="1 3">Belongs to the UPF0319 family.</text>
</comment>
<dbReference type="AlphaFoldDB" id="A0A0T9P4D4"/>
<gene>
    <name evidence="5" type="primary">yccT</name>
    <name evidence="4" type="ORF">BF17_16415</name>
    <name evidence="5" type="ORF">ERS008667_00652</name>
</gene>
<proteinExistence type="inferred from homology"/>
<dbReference type="EMBL" id="CP007230">
    <property type="protein sequence ID" value="AHK20708.1"/>
    <property type="molecule type" value="Genomic_DNA"/>
</dbReference>
<evidence type="ECO:0000313" key="4">
    <source>
        <dbReference type="EMBL" id="AHK20708.1"/>
    </source>
</evidence>
<evidence type="ECO:0000313" key="7">
    <source>
        <dbReference type="Proteomes" id="UP000038204"/>
    </source>
</evidence>
<dbReference type="HAMAP" id="MF_00789">
    <property type="entry name" value="UPF0319"/>
    <property type="match status" value="1"/>
</dbReference>
<dbReference type="Proteomes" id="UP000019439">
    <property type="component" value="Chromosome"/>
</dbReference>
<keyword evidence="2 3" id="KW-0732">Signal</keyword>
<protein>
    <recommendedName>
        <fullName evidence="3">UPF0319 protein BF17_16415</fullName>
    </recommendedName>
</protein>
<sequence precursor="true">MKLGLVAGMLAVCFSFSSVAMTLKLTPEIELLVVDGKNMSGSLLKGADSLELNSGMHQILFKVIKPLPTDPLALYSSPPLIVVFNAHNTRSVAIKLPAINTLRDGHQFSKNPLYQLIGDNGHPLSVRHDVLHQDLLKNSTTLETVMAAYNVGKYNASVPAFAAIPPSPVSAVPGTTIPVAGVNTPHKTASLQGENVTEQMLQYWFLQANPETQKRFLIWAKKQPIH</sequence>
<feature type="signal peptide" evidence="3">
    <location>
        <begin position="1"/>
        <end position="20"/>
    </location>
</feature>
<name>A0A0T9P4D4_9GAMM</name>
<evidence type="ECO:0000256" key="1">
    <source>
        <dbReference type="ARBA" id="ARBA00008490"/>
    </source>
</evidence>
<reference evidence="5 7" key="2">
    <citation type="submission" date="2015-03" db="EMBL/GenBank/DDBJ databases">
        <authorList>
            <person name="Murphy D."/>
        </authorList>
    </citation>
    <scope>NUCLEOTIDE SEQUENCE [LARGE SCALE GENOMIC DNA]</scope>
    <source>
        <strain evidence="5 7">Y233</strain>
    </source>
</reference>
<dbReference type="PANTHER" id="PTHR38108">
    <property type="entry name" value="UPF0319 PROTEIN YCCT"/>
    <property type="match status" value="1"/>
</dbReference>
<feature type="chain" id="PRO_5008996287" description="UPF0319 protein BF17_16415" evidence="3">
    <location>
        <begin position="21"/>
        <end position="226"/>
    </location>
</feature>
<evidence type="ECO:0000256" key="3">
    <source>
        <dbReference type="HAMAP-Rule" id="MF_00789"/>
    </source>
</evidence>